<dbReference type="Proteomes" id="UP001321018">
    <property type="component" value="Unassembled WGS sequence"/>
</dbReference>
<feature type="compositionally biased region" description="Polar residues" evidence="1">
    <location>
        <begin position="56"/>
        <end position="66"/>
    </location>
</feature>
<feature type="compositionally biased region" description="Basic and acidic residues" evidence="1">
    <location>
        <begin position="34"/>
        <end position="46"/>
    </location>
</feature>
<dbReference type="InterPro" id="IPR002372">
    <property type="entry name" value="PQQ_rpt_dom"/>
</dbReference>
<dbReference type="AlphaFoldDB" id="A0AAP3E3F9"/>
<sequence>MRRTSRRAALCTLASSAVAALAGCASSLPTSTDDDPRTDRATERIDGAWQMHGATPANTRRTTASGPETEPSIEWERSVGNRLPVDPLVLDSLVYEYAPEDRETGTLEAATGERTTATPIDGATEFLLGSDGETSCLARDLADDRTDVELVGRDVETTQELWTTAAPDTMSPVPTFRNGTVYLSGFSTPWVRALDLEDGSERWTFETVDPPSGLGVAGDVVTFTVGEHLFALDPATGDRRWNVRFDDRFATAPLVTDEHIVLGTGDGGLLAVDRSGDRDWRVDVGESMTALAQDEDRLLAGTDAGIAVVDSRTEDRIAFVDTTEPVDELSVGRHRIYVTGSGSDRLTALDSTDYTEAWSVSLPDVVVGGPAVLEGAIVVRVGPWGPDADDDPSERVLALG</sequence>
<feature type="domain" description="Pyrrolo-quinoline quinone repeat" evidence="2">
    <location>
        <begin position="190"/>
        <end position="301"/>
    </location>
</feature>
<dbReference type="InterPro" id="IPR006311">
    <property type="entry name" value="TAT_signal"/>
</dbReference>
<evidence type="ECO:0000313" key="6">
    <source>
        <dbReference type="Proteomes" id="UP001321018"/>
    </source>
</evidence>
<evidence type="ECO:0000313" key="4">
    <source>
        <dbReference type="EMBL" id="MCU4973840.1"/>
    </source>
</evidence>
<evidence type="ECO:0000313" key="3">
    <source>
        <dbReference type="EMBL" id="MCU4743047.1"/>
    </source>
</evidence>
<reference evidence="3 5" key="1">
    <citation type="submission" date="2022-09" db="EMBL/GenBank/DDBJ databases">
        <title>Enrichment on poylsaccharides allowed isolation of novel metabolic and taxonomic groups of Haloarchaea.</title>
        <authorList>
            <person name="Sorokin D.Y."/>
            <person name="Elcheninov A.G."/>
            <person name="Khizhniak T.V."/>
            <person name="Kolganova T.V."/>
            <person name="Kublanov I.V."/>
        </authorList>
    </citation>
    <scope>NUCLEOTIDE SEQUENCE</scope>
    <source>
        <strain evidence="4 5">AArc-m2/3/4</strain>
        <strain evidence="3">AArc-xg1-1</strain>
    </source>
</reference>
<dbReference type="Proteomes" id="UP001320972">
    <property type="component" value="Unassembled WGS sequence"/>
</dbReference>
<feature type="region of interest" description="Disordered" evidence="1">
    <location>
        <begin position="26"/>
        <end position="73"/>
    </location>
</feature>
<dbReference type="PROSITE" id="PS51257">
    <property type="entry name" value="PROKAR_LIPOPROTEIN"/>
    <property type="match status" value="1"/>
</dbReference>
<dbReference type="SMART" id="SM00564">
    <property type="entry name" value="PQQ"/>
    <property type="match status" value="4"/>
</dbReference>
<dbReference type="EMBL" id="JAOPKA010000012">
    <property type="protein sequence ID" value="MCU4743047.1"/>
    <property type="molecule type" value="Genomic_DNA"/>
</dbReference>
<dbReference type="PROSITE" id="PS51318">
    <property type="entry name" value="TAT"/>
    <property type="match status" value="1"/>
</dbReference>
<dbReference type="Gene3D" id="2.40.10.480">
    <property type="match status" value="2"/>
</dbReference>
<evidence type="ECO:0000313" key="5">
    <source>
        <dbReference type="Proteomes" id="UP001320972"/>
    </source>
</evidence>
<dbReference type="Gene3D" id="2.40.128.630">
    <property type="match status" value="1"/>
</dbReference>
<accession>A0AAP3E3F9</accession>
<dbReference type="PANTHER" id="PTHR34512:SF30">
    <property type="entry name" value="OUTER MEMBRANE PROTEIN ASSEMBLY FACTOR BAMB"/>
    <property type="match status" value="1"/>
</dbReference>
<dbReference type="Pfam" id="PF13360">
    <property type="entry name" value="PQQ_2"/>
    <property type="match status" value="1"/>
</dbReference>
<organism evidence="3 6">
    <name type="scientific">Natronoglomus mannanivorans</name>
    <dbReference type="NCBI Taxonomy" id="2979990"/>
    <lineage>
        <taxon>Archaea</taxon>
        <taxon>Methanobacteriati</taxon>
        <taxon>Methanobacteriota</taxon>
        <taxon>Stenosarchaea group</taxon>
        <taxon>Halobacteria</taxon>
        <taxon>Halobacteriales</taxon>
        <taxon>Natrialbaceae</taxon>
        <taxon>Natronoglomus</taxon>
    </lineage>
</organism>
<comment type="caution">
    <text evidence="3">The sequence shown here is derived from an EMBL/GenBank/DDBJ whole genome shotgun (WGS) entry which is preliminary data.</text>
</comment>
<name>A0AAP3E3F9_9EURY</name>
<dbReference type="RefSeq" id="WP_338004865.1">
    <property type="nucleotide sequence ID" value="NZ_JAOPKA010000012.1"/>
</dbReference>
<dbReference type="EMBL" id="JAOPKB010000008">
    <property type="protein sequence ID" value="MCU4973840.1"/>
    <property type="molecule type" value="Genomic_DNA"/>
</dbReference>
<proteinExistence type="predicted"/>
<dbReference type="InterPro" id="IPR018391">
    <property type="entry name" value="PQQ_b-propeller_rpt"/>
</dbReference>
<evidence type="ECO:0000259" key="2">
    <source>
        <dbReference type="Pfam" id="PF13360"/>
    </source>
</evidence>
<keyword evidence="5" id="KW-1185">Reference proteome</keyword>
<gene>
    <name evidence="4" type="ORF">OB955_13965</name>
    <name evidence="3" type="ORF">OB960_16800</name>
</gene>
<dbReference type="PANTHER" id="PTHR34512">
    <property type="entry name" value="CELL SURFACE PROTEIN"/>
    <property type="match status" value="1"/>
</dbReference>
<dbReference type="InterPro" id="IPR011047">
    <property type="entry name" value="Quinoprotein_ADH-like_sf"/>
</dbReference>
<evidence type="ECO:0000256" key="1">
    <source>
        <dbReference type="SAM" id="MobiDB-lite"/>
    </source>
</evidence>
<protein>
    <submittedName>
        <fullName evidence="3">PQQ-like beta-propeller repeat protein</fullName>
    </submittedName>
</protein>
<dbReference type="SUPFAM" id="SSF50998">
    <property type="entry name" value="Quinoprotein alcohol dehydrogenase-like"/>
    <property type="match status" value="1"/>
</dbReference>